<sequence>FQDLKFESSRLESIFRVSNRELNTSQISDKKSRTKEKPSPRFFDVYYEHNGKYYYLSNQWGNQEKDSTMHRNRELPTFIDTFNSIYQGFSFDVPPPKSPS</sequence>
<reference evidence="1" key="1">
    <citation type="submission" date="2023-04" db="EMBL/GenBank/DDBJ databases">
        <title>Genomic characterization of faba bean (Vicia faba) microsymbionts in Mexican soils.</title>
        <authorList>
            <person name="Rivera Orduna F.N."/>
            <person name="Guevara-Luna J."/>
            <person name="Yan J."/>
            <person name="Arroyo-Herrera I."/>
            <person name="Li Y."/>
            <person name="Vasquez-Murrieta M.S."/>
            <person name="Wang E.T."/>
        </authorList>
    </citation>
    <scope>NUCLEOTIDE SEQUENCE</scope>
    <source>
        <strain evidence="1">CH26</strain>
    </source>
</reference>
<protein>
    <submittedName>
        <fullName evidence="1">Uncharacterized protein</fullName>
    </submittedName>
</protein>
<evidence type="ECO:0000313" key="1">
    <source>
        <dbReference type="EMBL" id="MDR9779060.1"/>
    </source>
</evidence>
<feature type="non-terminal residue" evidence="1">
    <location>
        <position position="1"/>
    </location>
</feature>
<gene>
    <name evidence="1" type="ORF">RJJ65_41660</name>
</gene>
<dbReference type="Proteomes" id="UP001268610">
    <property type="component" value="Unassembled WGS sequence"/>
</dbReference>
<evidence type="ECO:0000313" key="2">
    <source>
        <dbReference type="Proteomes" id="UP001268610"/>
    </source>
</evidence>
<dbReference type="RefSeq" id="WP_310866974.1">
    <property type="nucleotide sequence ID" value="NZ_JAVLSF010001532.1"/>
</dbReference>
<organism evidence="1 2">
    <name type="scientific">Rhizobium hidalgonense</name>
    <dbReference type="NCBI Taxonomy" id="1538159"/>
    <lineage>
        <taxon>Bacteria</taxon>
        <taxon>Pseudomonadati</taxon>
        <taxon>Pseudomonadota</taxon>
        <taxon>Alphaproteobacteria</taxon>
        <taxon>Hyphomicrobiales</taxon>
        <taxon>Rhizobiaceae</taxon>
        <taxon>Rhizobium/Agrobacterium group</taxon>
        <taxon>Rhizobium</taxon>
    </lineage>
</organism>
<dbReference type="EMBL" id="JAVLSF010001532">
    <property type="protein sequence ID" value="MDR9779060.1"/>
    <property type="molecule type" value="Genomic_DNA"/>
</dbReference>
<feature type="non-terminal residue" evidence="1">
    <location>
        <position position="100"/>
    </location>
</feature>
<proteinExistence type="predicted"/>
<accession>A0AAJ2H0B7</accession>
<dbReference type="AlphaFoldDB" id="A0AAJ2H0B7"/>
<name>A0AAJ2H0B7_9HYPH</name>
<comment type="caution">
    <text evidence="1">The sequence shown here is derived from an EMBL/GenBank/DDBJ whole genome shotgun (WGS) entry which is preliminary data.</text>
</comment>